<dbReference type="EMBL" id="CM004472">
    <property type="protein sequence ID" value="OCT85505.1"/>
    <property type="molecule type" value="Genomic_DNA"/>
</dbReference>
<proteinExistence type="predicted"/>
<evidence type="ECO:0000313" key="2">
    <source>
        <dbReference type="Proteomes" id="UP000694892"/>
    </source>
</evidence>
<feature type="non-terminal residue" evidence="1">
    <location>
        <position position="1"/>
    </location>
</feature>
<evidence type="ECO:0000313" key="1">
    <source>
        <dbReference type="EMBL" id="OCT85505.1"/>
    </source>
</evidence>
<gene>
    <name evidence="1" type="ORF">XELAEV_18023674mg</name>
</gene>
<organism evidence="1 2">
    <name type="scientific">Xenopus laevis</name>
    <name type="common">African clawed frog</name>
    <dbReference type="NCBI Taxonomy" id="8355"/>
    <lineage>
        <taxon>Eukaryota</taxon>
        <taxon>Metazoa</taxon>
        <taxon>Chordata</taxon>
        <taxon>Craniata</taxon>
        <taxon>Vertebrata</taxon>
        <taxon>Euteleostomi</taxon>
        <taxon>Amphibia</taxon>
        <taxon>Batrachia</taxon>
        <taxon>Anura</taxon>
        <taxon>Pipoidea</taxon>
        <taxon>Pipidae</taxon>
        <taxon>Xenopodinae</taxon>
        <taxon>Xenopus</taxon>
        <taxon>Xenopus</taxon>
    </lineage>
</organism>
<dbReference type="Proteomes" id="UP000694892">
    <property type="component" value="Chromosome 4L"/>
</dbReference>
<protein>
    <submittedName>
        <fullName evidence="1">Uncharacterized protein</fullName>
    </submittedName>
</protein>
<accession>A0A974HPJ0</accession>
<dbReference type="AlphaFoldDB" id="A0A974HPJ0"/>
<name>A0A974HPJ0_XENLA</name>
<reference evidence="2" key="1">
    <citation type="journal article" date="2016" name="Nature">
        <title>Genome evolution in the allotetraploid frog Xenopus laevis.</title>
        <authorList>
            <person name="Session A.M."/>
            <person name="Uno Y."/>
            <person name="Kwon T."/>
            <person name="Chapman J.A."/>
            <person name="Toyoda A."/>
            <person name="Takahashi S."/>
            <person name="Fukui A."/>
            <person name="Hikosaka A."/>
            <person name="Suzuki A."/>
            <person name="Kondo M."/>
            <person name="van Heeringen S.J."/>
            <person name="Quigley I."/>
            <person name="Heinz S."/>
            <person name="Ogino H."/>
            <person name="Ochi H."/>
            <person name="Hellsten U."/>
            <person name="Lyons J.B."/>
            <person name="Simakov O."/>
            <person name="Putnam N."/>
            <person name="Stites J."/>
            <person name="Kuroki Y."/>
            <person name="Tanaka T."/>
            <person name="Michiue T."/>
            <person name="Watanabe M."/>
            <person name="Bogdanovic O."/>
            <person name="Lister R."/>
            <person name="Georgiou G."/>
            <person name="Paranjpe S.S."/>
            <person name="van Kruijsbergen I."/>
            <person name="Shu S."/>
            <person name="Carlson J."/>
            <person name="Kinoshita T."/>
            <person name="Ohta Y."/>
            <person name="Mawaribuchi S."/>
            <person name="Jenkins J."/>
            <person name="Grimwood J."/>
            <person name="Schmutz J."/>
            <person name="Mitros T."/>
            <person name="Mozaffari S.V."/>
            <person name="Suzuki Y."/>
            <person name="Haramoto Y."/>
            <person name="Yamamoto T.S."/>
            <person name="Takagi C."/>
            <person name="Heald R."/>
            <person name="Miller K."/>
            <person name="Haudenschild C."/>
            <person name="Kitzman J."/>
            <person name="Nakayama T."/>
            <person name="Izutsu Y."/>
            <person name="Robert J."/>
            <person name="Fortriede J."/>
            <person name="Burns K."/>
            <person name="Lotay V."/>
            <person name="Karimi K."/>
            <person name="Yasuoka Y."/>
            <person name="Dichmann D.S."/>
            <person name="Flajnik M.F."/>
            <person name="Houston D.W."/>
            <person name="Shendure J."/>
            <person name="DuPasquier L."/>
            <person name="Vize P.D."/>
            <person name="Zorn A.M."/>
            <person name="Ito M."/>
            <person name="Marcotte E.M."/>
            <person name="Wallingford J.B."/>
            <person name="Ito Y."/>
            <person name="Asashima M."/>
            <person name="Ueno N."/>
            <person name="Matsuda Y."/>
            <person name="Veenstra G.J."/>
            <person name="Fujiyama A."/>
            <person name="Harland R.M."/>
            <person name="Taira M."/>
            <person name="Rokhsar D.S."/>
        </authorList>
    </citation>
    <scope>NUCLEOTIDE SEQUENCE [LARGE SCALE GENOMIC DNA]</scope>
    <source>
        <strain evidence="2">J</strain>
    </source>
</reference>
<sequence length="102" mass="11374">TPQHDSHRLRPRNVPIGQQLQIVRRGLANNCCHSTRTAYQSGLNPEWLEAAFSFSRLETIGSDVPEPAFHASFESVTGAMMSLQVFFSSGAFDSEFILQPFC</sequence>